<evidence type="ECO:0000313" key="11">
    <source>
        <dbReference type="Proteomes" id="UP000199159"/>
    </source>
</evidence>
<keyword evidence="2" id="KW-0645">Protease</keyword>
<dbReference type="InterPro" id="IPR038765">
    <property type="entry name" value="Papain-like_cys_pep_sf"/>
</dbReference>
<name>A0A1H0W9F4_9BACI</name>
<feature type="compositionally biased region" description="Low complexity" evidence="7">
    <location>
        <begin position="236"/>
        <end position="256"/>
    </location>
</feature>
<keyword evidence="4 10" id="KW-0378">Hydrolase</keyword>
<dbReference type="EMBL" id="FNJU01000010">
    <property type="protein sequence ID" value="SDP87364.1"/>
    <property type="molecule type" value="Genomic_DNA"/>
</dbReference>
<feature type="coiled-coil region" evidence="6">
    <location>
        <begin position="154"/>
        <end position="230"/>
    </location>
</feature>
<feature type="coiled-coil region" evidence="6">
    <location>
        <begin position="72"/>
        <end position="113"/>
    </location>
</feature>
<dbReference type="PANTHER" id="PTHR47053">
    <property type="entry name" value="MUREIN DD-ENDOPEPTIDASE MEPH-RELATED"/>
    <property type="match status" value="1"/>
</dbReference>
<feature type="region of interest" description="Disordered" evidence="7">
    <location>
        <begin position="235"/>
        <end position="278"/>
    </location>
</feature>
<dbReference type="SUPFAM" id="SSF54001">
    <property type="entry name" value="Cysteine proteinases"/>
    <property type="match status" value="1"/>
</dbReference>
<evidence type="ECO:0000256" key="8">
    <source>
        <dbReference type="SAM" id="SignalP"/>
    </source>
</evidence>
<proteinExistence type="inferred from homology"/>
<dbReference type="AlphaFoldDB" id="A0A1H0W9F4"/>
<dbReference type="GO" id="GO:0006508">
    <property type="term" value="P:proteolysis"/>
    <property type="evidence" value="ECO:0007669"/>
    <property type="project" value="UniProtKB-KW"/>
</dbReference>
<dbReference type="STRING" id="930152.SAMN05216565_1104"/>
<keyword evidence="11" id="KW-1185">Reference proteome</keyword>
<feature type="chain" id="PRO_5011581109" evidence="8">
    <location>
        <begin position="28"/>
        <end position="406"/>
    </location>
</feature>
<feature type="signal peptide" evidence="8">
    <location>
        <begin position="1"/>
        <end position="27"/>
    </location>
</feature>
<comment type="similarity">
    <text evidence="1">Belongs to the peptidase C40 family.</text>
</comment>
<dbReference type="RefSeq" id="WP_238457304.1">
    <property type="nucleotide sequence ID" value="NZ_FNJU01000010.1"/>
</dbReference>
<dbReference type="Gene3D" id="3.90.1720.10">
    <property type="entry name" value="endopeptidase domain like (from Nostoc punctiforme)"/>
    <property type="match status" value="1"/>
</dbReference>
<evidence type="ECO:0000259" key="9">
    <source>
        <dbReference type="PROSITE" id="PS51935"/>
    </source>
</evidence>
<evidence type="ECO:0000313" key="10">
    <source>
        <dbReference type="EMBL" id="SDP87364.1"/>
    </source>
</evidence>
<dbReference type="Pfam" id="PF24568">
    <property type="entry name" value="CC_PcsB"/>
    <property type="match status" value="1"/>
</dbReference>
<keyword evidence="5" id="KW-0788">Thiol protease</keyword>
<reference evidence="11" key="1">
    <citation type="submission" date="2016-10" db="EMBL/GenBank/DDBJ databases">
        <authorList>
            <person name="Varghese N."/>
            <person name="Submissions S."/>
        </authorList>
    </citation>
    <scope>NUCLEOTIDE SEQUENCE [LARGE SCALE GENOMIC DNA]</scope>
    <source>
        <strain evidence="11">IBRC-M10078</strain>
    </source>
</reference>
<evidence type="ECO:0000256" key="2">
    <source>
        <dbReference type="ARBA" id="ARBA00022670"/>
    </source>
</evidence>
<sequence>MFRKKLVVINTAIVIGLSSFAMPTVFAETPTQINEERSAIQSELNEAVEHLMTIQVELDAMSEQFNRVDKAVADNEKMIADTKKEIETVELEIKALEEEMAVLQETIDQRFNILKERAITLQQSGGSASYLEVIVGSTSFNDFVDRVFAVLTIAQADTDLLKQQKADQKELEEKQGSVEKKLEDLTSKKVELEGMQAQILEQKKQNDLLKNELEGKRRESQSFLADLQKKDRDLAAKAASMQQSKSKSENSSSTSQVTNIETTQEVSGVISESSSSGNKSLNEAISSSYRYIGNSVYVFGGGRNSYDITNGRFDCSGFVSYVFSQAGIRVGASTSSLRYAGQQIPTNQMQYGDLVFFDTYKKDGHVGIYVGGGKFIGSQNSTGVAVADMTSGYWKQKFNGRVVRVN</sequence>
<evidence type="ECO:0000256" key="3">
    <source>
        <dbReference type="ARBA" id="ARBA00022729"/>
    </source>
</evidence>
<feature type="domain" description="NlpC/P60" evidence="9">
    <location>
        <begin position="278"/>
        <end position="405"/>
    </location>
</feature>
<accession>A0A1H0W9F4</accession>
<evidence type="ECO:0000256" key="7">
    <source>
        <dbReference type="SAM" id="MobiDB-lite"/>
    </source>
</evidence>
<evidence type="ECO:0000256" key="5">
    <source>
        <dbReference type="ARBA" id="ARBA00022807"/>
    </source>
</evidence>
<dbReference type="PROSITE" id="PS51935">
    <property type="entry name" value="NLPC_P60"/>
    <property type="match status" value="1"/>
</dbReference>
<dbReference type="GO" id="GO:0008234">
    <property type="term" value="F:cysteine-type peptidase activity"/>
    <property type="evidence" value="ECO:0007669"/>
    <property type="project" value="UniProtKB-KW"/>
</dbReference>
<dbReference type="Pfam" id="PF00877">
    <property type="entry name" value="NLPC_P60"/>
    <property type="match status" value="1"/>
</dbReference>
<dbReference type="PANTHER" id="PTHR47053:SF1">
    <property type="entry name" value="MUREIN DD-ENDOPEPTIDASE MEPH-RELATED"/>
    <property type="match status" value="1"/>
</dbReference>
<keyword evidence="3 8" id="KW-0732">Signal</keyword>
<dbReference type="InterPro" id="IPR000064">
    <property type="entry name" value="NLP_P60_dom"/>
</dbReference>
<evidence type="ECO:0000256" key="4">
    <source>
        <dbReference type="ARBA" id="ARBA00022801"/>
    </source>
</evidence>
<protein>
    <submittedName>
        <fullName evidence="10">N-terminal domain of peptidoglycan hydrolase CwlO-containing protein</fullName>
    </submittedName>
</protein>
<gene>
    <name evidence="10" type="ORF">SAMN05216565_1104</name>
</gene>
<evidence type="ECO:0000256" key="6">
    <source>
        <dbReference type="SAM" id="Coils"/>
    </source>
</evidence>
<feature type="compositionally biased region" description="Low complexity" evidence="7">
    <location>
        <begin position="265"/>
        <end position="277"/>
    </location>
</feature>
<evidence type="ECO:0000256" key="1">
    <source>
        <dbReference type="ARBA" id="ARBA00007074"/>
    </source>
</evidence>
<keyword evidence="6" id="KW-0175">Coiled coil</keyword>
<dbReference type="InterPro" id="IPR057309">
    <property type="entry name" value="PcsB_CC"/>
</dbReference>
<dbReference type="InterPro" id="IPR051202">
    <property type="entry name" value="Peptidase_C40"/>
</dbReference>
<organism evidence="10 11">
    <name type="scientific">Litchfieldia salsa</name>
    <dbReference type="NCBI Taxonomy" id="930152"/>
    <lineage>
        <taxon>Bacteria</taxon>
        <taxon>Bacillati</taxon>
        <taxon>Bacillota</taxon>
        <taxon>Bacilli</taxon>
        <taxon>Bacillales</taxon>
        <taxon>Bacillaceae</taxon>
        <taxon>Litchfieldia</taxon>
    </lineage>
</organism>
<dbReference type="Gene3D" id="6.10.250.3150">
    <property type="match status" value="1"/>
</dbReference>
<dbReference type="Proteomes" id="UP000199159">
    <property type="component" value="Unassembled WGS sequence"/>
</dbReference>